<dbReference type="RefSeq" id="WP_234990396.1">
    <property type="nucleotide sequence ID" value="NZ_FWFS01000004.1"/>
</dbReference>
<gene>
    <name evidence="6" type="ORF">AQS8620_01312</name>
</gene>
<dbReference type="GO" id="GO:0004519">
    <property type="term" value="F:endonuclease activity"/>
    <property type="evidence" value="ECO:0007669"/>
    <property type="project" value="UniProtKB-KW"/>
</dbReference>
<dbReference type="GO" id="GO:0003676">
    <property type="term" value="F:nucleic acid binding"/>
    <property type="evidence" value="ECO:0007669"/>
    <property type="project" value="InterPro"/>
</dbReference>
<evidence type="ECO:0000256" key="3">
    <source>
        <dbReference type="ARBA" id="ARBA00038412"/>
    </source>
</evidence>
<dbReference type="InterPro" id="IPR003615">
    <property type="entry name" value="HNH_nuc"/>
</dbReference>
<dbReference type="GO" id="GO:0016787">
    <property type="term" value="F:hydrolase activity"/>
    <property type="evidence" value="ECO:0007669"/>
    <property type="project" value="UniProtKB-KW"/>
</dbReference>
<dbReference type="InterPro" id="IPR002711">
    <property type="entry name" value="HNH"/>
</dbReference>
<dbReference type="AlphaFoldDB" id="A0A1Y5SCU1"/>
<accession>A0A1Y5SCU1</accession>
<reference evidence="6 7" key="1">
    <citation type="submission" date="2017-03" db="EMBL/GenBank/DDBJ databases">
        <authorList>
            <person name="Afonso C.L."/>
            <person name="Miller P.J."/>
            <person name="Scott M.A."/>
            <person name="Spackman E."/>
            <person name="Goraichik I."/>
            <person name="Dimitrov K.M."/>
            <person name="Suarez D.L."/>
            <person name="Swayne D.E."/>
        </authorList>
    </citation>
    <scope>NUCLEOTIDE SEQUENCE [LARGE SCALE GENOMIC DNA]</scope>
    <source>
        <strain evidence="6 7">CECT 8620</strain>
    </source>
</reference>
<keyword evidence="1" id="KW-0540">Nuclease</keyword>
<protein>
    <recommendedName>
        <fullName evidence="4">Putative HNH nuclease YajD</fullName>
    </recommendedName>
</protein>
<dbReference type="Pfam" id="PF01844">
    <property type="entry name" value="HNH"/>
    <property type="match status" value="1"/>
</dbReference>
<evidence type="ECO:0000313" key="6">
    <source>
        <dbReference type="EMBL" id="SLN36704.1"/>
    </source>
</evidence>
<dbReference type="GO" id="GO:0008270">
    <property type="term" value="F:zinc ion binding"/>
    <property type="evidence" value="ECO:0007669"/>
    <property type="project" value="InterPro"/>
</dbReference>
<organism evidence="6 7">
    <name type="scientific">Aquimixticola soesokkakensis</name>
    <dbReference type="NCBI Taxonomy" id="1519096"/>
    <lineage>
        <taxon>Bacteria</taxon>
        <taxon>Pseudomonadati</taxon>
        <taxon>Pseudomonadota</taxon>
        <taxon>Alphaproteobacteria</taxon>
        <taxon>Rhodobacterales</taxon>
        <taxon>Paracoccaceae</taxon>
        <taxon>Aquimixticola</taxon>
    </lineage>
</organism>
<dbReference type="Proteomes" id="UP000193862">
    <property type="component" value="Unassembled WGS sequence"/>
</dbReference>
<dbReference type="SMART" id="SM00507">
    <property type="entry name" value="HNHc"/>
    <property type="match status" value="1"/>
</dbReference>
<comment type="similarity">
    <text evidence="3">Belongs to the HNH nuclease family.</text>
</comment>
<keyword evidence="2" id="KW-0378">Hydrolase</keyword>
<evidence type="ECO:0000259" key="5">
    <source>
        <dbReference type="SMART" id="SM00507"/>
    </source>
</evidence>
<dbReference type="PANTHER" id="PTHR41286:SF1">
    <property type="entry name" value="HNH NUCLEASE YAJD-RELATED"/>
    <property type="match status" value="1"/>
</dbReference>
<evidence type="ECO:0000313" key="7">
    <source>
        <dbReference type="Proteomes" id="UP000193862"/>
    </source>
</evidence>
<evidence type="ECO:0000256" key="1">
    <source>
        <dbReference type="ARBA" id="ARBA00022722"/>
    </source>
</evidence>
<sequence length="153" mass="17654">MTLNSAHSTSIVIIYSCAHGKPAGAFAFIPQQNGVLMARLKLLRDGVHRMPSIVRYLPQGDREHDRVRMKANPLRRLYGTAKWQKLRWGVLQRDMFTCRTCGRLEADTSLLVADHITPHRGSEELFWDEQNLQCLCKRCHDTVKQREEKRGGR</sequence>
<dbReference type="EMBL" id="FWFS01000004">
    <property type="protein sequence ID" value="SLN36704.1"/>
    <property type="molecule type" value="Genomic_DNA"/>
</dbReference>
<keyword evidence="7" id="KW-1185">Reference proteome</keyword>
<keyword evidence="6" id="KW-0255">Endonuclease</keyword>
<dbReference type="GO" id="GO:0005829">
    <property type="term" value="C:cytosol"/>
    <property type="evidence" value="ECO:0007669"/>
    <property type="project" value="TreeGrafter"/>
</dbReference>
<feature type="domain" description="HNH nuclease" evidence="5">
    <location>
        <begin position="85"/>
        <end position="141"/>
    </location>
</feature>
<dbReference type="PANTHER" id="PTHR41286">
    <property type="entry name" value="HNH NUCLEASE YAJD-RELATED"/>
    <property type="match status" value="1"/>
</dbReference>
<evidence type="ECO:0000256" key="4">
    <source>
        <dbReference type="ARBA" id="ARBA00040194"/>
    </source>
</evidence>
<dbReference type="CDD" id="cd00085">
    <property type="entry name" value="HNHc"/>
    <property type="match status" value="1"/>
</dbReference>
<proteinExistence type="inferred from homology"/>
<dbReference type="Gene3D" id="1.10.30.50">
    <property type="match status" value="1"/>
</dbReference>
<evidence type="ECO:0000256" key="2">
    <source>
        <dbReference type="ARBA" id="ARBA00022801"/>
    </source>
</evidence>
<name>A0A1Y5SCU1_9RHOB</name>